<feature type="chain" id="PRO_5009526623" evidence="1">
    <location>
        <begin position="21"/>
        <end position="165"/>
    </location>
</feature>
<proteinExistence type="predicted"/>
<feature type="signal peptide" evidence="1">
    <location>
        <begin position="1"/>
        <end position="20"/>
    </location>
</feature>
<evidence type="ECO:0000256" key="1">
    <source>
        <dbReference type="SAM" id="SignalP"/>
    </source>
</evidence>
<accession>A0A1F6T9K7</accession>
<evidence type="ECO:0000313" key="2">
    <source>
        <dbReference type="EMBL" id="OGI41802.1"/>
    </source>
</evidence>
<dbReference type="Proteomes" id="UP000177925">
    <property type="component" value="Unassembled WGS sequence"/>
</dbReference>
<name>A0A1F6T9K7_9PROT</name>
<evidence type="ECO:0000313" key="3">
    <source>
        <dbReference type="Proteomes" id="UP000177925"/>
    </source>
</evidence>
<sequence length="165" mass="18762">MRVFPLLAAALLCVAPAAYADPPAGYDFLSYDDGLRQARQQQKRLFVYFGRLGCGWCERTNREAFSDPALRARFVAHYVLVYVDSESGRRLTLPSGERITEMELGVRFKAFATPVFAWIDPDGRTILKVAGVQTVKDFDEFDRFVHGGIYRSKSFQQFLADEHKP</sequence>
<dbReference type="EMBL" id="MFSS01000116">
    <property type="protein sequence ID" value="OGI41802.1"/>
    <property type="molecule type" value="Genomic_DNA"/>
</dbReference>
<gene>
    <name evidence="2" type="ORF">A2150_01530</name>
</gene>
<dbReference type="STRING" id="1817758.A2150_01530"/>
<dbReference type="SUPFAM" id="SSF52833">
    <property type="entry name" value="Thioredoxin-like"/>
    <property type="match status" value="1"/>
</dbReference>
<comment type="caution">
    <text evidence="2">The sequence shown here is derived from an EMBL/GenBank/DDBJ whole genome shotgun (WGS) entry which is preliminary data.</text>
</comment>
<protein>
    <submittedName>
        <fullName evidence="2">Thioredoxin</fullName>
    </submittedName>
</protein>
<dbReference type="Gene3D" id="3.40.30.10">
    <property type="entry name" value="Glutaredoxin"/>
    <property type="match status" value="1"/>
</dbReference>
<dbReference type="Pfam" id="PF13899">
    <property type="entry name" value="Thioredoxin_7"/>
    <property type="match status" value="1"/>
</dbReference>
<dbReference type="AlphaFoldDB" id="A0A1F6T9K7"/>
<keyword evidence="1" id="KW-0732">Signal</keyword>
<organism evidence="2 3">
    <name type="scientific">Candidatus Muproteobacteria bacterium RBG_16_64_11</name>
    <dbReference type="NCBI Taxonomy" id="1817758"/>
    <lineage>
        <taxon>Bacteria</taxon>
        <taxon>Pseudomonadati</taxon>
        <taxon>Pseudomonadota</taxon>
        <taxon>Candidatus Muproteobacteria</taxon>
    </lineage>
</organism>
<dbReference type="InterPro" id="IPR036249">
    <property type="entry name" value="Thioredoxin-like_sf"/>
</dbReference>
<reference evidence="2 3" key="1">
    <citation type="journal article" date="2016" name="Nat. Commun.">
        <title>Thousands of microbial genomes shed light on interconnected biogeochemical processes in an aquifer system.</title>
        <authorList>
            <person name="Anantharaman K."/>
            <person name="Brown C.T."/>
            <person name="Hug L.A."/>
            <person name="Sharon I."/>
            <person name="Castelle C.J."/>
            <person name="Probst A.J."/>
            <person name="Thomas B.C."/>
            <person name="Singh A."/>
            <person name="Wilkins M.J."/>
            <person name="Karaoz U."/>
            <person name="Brodie E.L."/>
            <person name="Williams K.H."/>
            <person name="Hubbard S.S."/>
            <person name="Banfield J.F."/>
        </authorList>
    </citation>
    <scope>NUCLEOTIDE SEQUENCE [LARGE SCALE GENOMIC DNA]</scope>
</reference>